<evidence type="ECO:0000256" key="5">
    <source>
        <dbReference type="ARBA" id="ARBA00023136"/>
    </source>
</evidence>
<dbReference type="InterPro" id="IPR038501">
    <property type="entry name" value="Spore_GerAC_C_sf"/>
</dbReference>
<evidence type="ECO:0000256" key="3">
    <source>
        <dbReference type="ARBA" id="ARBA00022544"/>
    </source>
</evidence>
<sequence>MKNLFRITFLITVLVQLSGCTQFQQPAIEDFGLVQVVSFDYMESTKETKVSVLIPQVITRDKESIKVYEVTDDTIAGAINKLSMKIDKTIVPSQLQVGLISQKYAKEKGMKELTEHFRYNPHFSMNMMMAVTEEDAVDIITGKYVDEPKINEYIISLMTPRYNKSFATFISLQEVDYKTSSGTADPTLPLLIKEDEQLSLKGNVLFRDYKMQRSLTIDKSNILQLLKEKRAELFSVGMDLKDSERKRVYTRSLKSKVSYISNGDLSDPQVTVKLDIQMNGLSVDLGPIHASEKRISQYFQTEVNQLIAELQKEKVDALGMGEAFRRSHRGQWSGGKWRQTFPKVRYTTEVTTEITEEGMSQ</sequence>
<keyword evidence="6" id="KW-0564">Palmitate</keyword>
<feature type="domain" description="Spore germination GerAC-like C-terminal" evidence="8">
    <location>
        <begin position="202"/>
        <end position="358"/>
    </location>
</feature>
<dbReference type="Pfam" id="PF25198">
    <property type="entry name" value="Spore_GerAC_N"/>
    <property type="match status" value="1"/>
</dbReference>
<evidence type="ECO:0000259" key="8">
    <source>
        <dbReference type="Pfam" id="PF05504"/>
    </source>
</evidence>
<evidence type="ECO:0000256" key="7">
    <source>
        <dbReference type="ARBA" id="ARBA00023288"/>
    </source>
</evidence>
<name>A0AAW9NBZ2_9BACI</name>
<accession>A0AAW9NBZ2</accession>
<dbReference type="AlphaFoldDB" id="A0AAW9NBZ2"/>
<dbReference type="GO" id="GO:0009847">
    <property type="term" value="P:spore germination"/>
    <property type="evidence" value="ECO:0007669"/>
    <property type="project" value="InterPro"/>
</dbReference>
<dbReference type="InterPro" id="IPR008844">
    <property type="entry name" value="Spore_GerAC-like"/>
</dbReference>
<proteinExistence type="inferred from homology"/>
<dbReference type="InterPro" id="IPR057336">
    <property type="entry name" value="GerAC_N"/>
</dbReference>
<dbReference type="PANTHER" id="PTHR35789:SF1">
    <property type="entry name" value="SPORE GERMINATION PROTEIN B3"/>
    <property type="match status" value="1"/>
</dbReference>
<dbReference type="NCBIfam" id="TIGR02887">
    <property type="entry name" value="spore_ger_x_C"/>
    <property type="match status" value="1"/>
</dbReference>
<keyword evidence="7" id="KW-0449">Lipoprotein</keyword>
<evidence type="ECO:0000259" key="9">
    <source>
        <dbReference type="Pfam" id="PF25198"/>
    </source>
</evidence>
<dbReference type="Gene3D" id="3.30.300.210">
    <property type="entry name" value="Nutrient germinant receptor protein C, domain 3"/>
    <property type="match status" value="1"/>
</dbReference>
<protein>
    <submittedName>
        <fullName evidence="10">Ger(X)C family spore germination protein</fullName>
    </submittedName>
</protein>
<organism evidence="10 11">
    <name type="scientific">Peribacillus castrilensis</name>
    <dbReference type="NCBI Taxonomy" id="2897690"/>
    <lineage>
        <taxon>Bacteria</taxon>
        <taxon>Bacillati</taxon>
        <taxon>Bacillota</taxon>
        <taxon>Bacilli</taxon>
        <taxon>Bacillales</taxon>
        <taxon>Bacillaceae</taxon>
        <taxon>Peribacillus</taxon>
    </lineage>
</organism>
<dbReference type="EMBL" id="JARNBH010000006">
    <property type="protein sequence ID" value="MEC0272740.1"/>
    <property type="molecule type" value="Genomic_DNA"/>
</dbReference>
<keyword evidence="4" id="KW-0732">Signal</keyword>
<evidence type="ECO:0000256" key="6">
    <source>
        <dbReference type="ARBA" id="ARBA00023139"/>
    </source>
</evidence>
<dbReference type="Proteomes" id="UP001307168">
    <property type="component" value="Unassembled WGS sequence"/>
</dbReference>
<dbReference type="RefSeq" id="WP_367406412.1">
    <property type="nucleotide sequence ID" value="NZ_JARNBG010000025.1"/>
</dbReference>
<reference evidence="10 11" key="1">
    <citation type="submission" date="2023-03" db="EMBL/GenBank/DDBJ databases">
        <title>Bacillus Genome Sequencing.</title>
        <authorList>
            <person name="Dunlap C."/>
        </authorList>
    </citation>
    <scope>NUCLEOTIDE SEQUENCE [LARGE SCALE GENOMIC DNA]</scope>
    <source>
        <strain evidence="10 11">B-41290</strain>
    </source>
</reference>
<comment type="subcellular location">
    <subcellularLocation>
        <location evidence="1">Membrane</location>
        <topology evidence="1">Lipid-anchor</topology>
    </subcellularLocation>
</comment>
<keyword evidence="11" id="KW-1185">Reference proteome</keyword>
<evidence type="ECO:0000313" key="10">
    <source>
        <dbReference type="EMBL" id="MEC0272740.1"/>
    </source>
</evidence>
<evidence type="ECO:0000256" key="2">
    <source>
        <dbReference type="ARBA" id="ARBA00007886"/>
    </source>
</evidence>
<keyword evidence="3" id="KW-0309">Germination</keyword>
<evidence type="ECO:0000256" key="1">
    <source>
        <dbReference type="ARBA" id="ARBA00004635"/>
    </source>
</evidence>
<evidence type="ECO:0000313" key="11">
    <source>
        <dbReference type="Proteomes" id="UP001307168"/>
    </source>
</evidence>
<feature type="domain" description="Spore germination protein N-terminal" evidence="9">
    <location>
        <begin position="27"/>
        <end position="191"/>
    </location>
</feature>
<comment type="similarity">
    <text evidence="2">Belongs to the GerABKC lipoprotein family.</text>
</comment>
<comment type="caution">
    <text evidence="10">The sequence shown here is derived from an EMBL/GenBank/DDBJ whole genome shotgun (WGS) entry which is preliminary data.</text>
</comment>
<dbReference type="Pfam" id="PF05504">
    <property type="entry name" value="Spore_GerAC"/>
    <property type="match status" value="1"/>
</dbReference>
<keyword evidence="5" id="KW-0472">Membrane</keyword>
<dbReference type="GO" id="GO:0016020">
    <property type="term" value="C:membrane"/>
    <property type="evidence" value="ECO:0007669"/>
    <property type="project" value="UniProtKB-SubCell"/>
</dbReference>
<evidence type="ECO:0000256" key="4">
    <source>
        <dbReference type="ARBA" id="ARBA00022729"/>
    </source>
</evidence>
<dbReference type="PANTHER" id="PTHR35789">
    <property type="entry name" value="SPORE GERMINATION PROTEIN B3"/>
    <property type="match status" value="1"/>
</dbReference>
<gene>
    <name evidence="10" type="ORF">P4706_06595</name>
</gene>
<dbReference type="InterPro" id="IPR046953">
    <property type="entry name" value="Spore_GerAC-like_C"/>
</dbReference>